<feature type="domain" description="Malonyl-CoA decarboxylase C-terminal" evidence="1">
    <location>
        <begin position="19"/>
        <end position="132"/>
    </location>
</feature>
<keyword evidence="3" id="KW-1185">Reference proteome</keyword>
<dbReference type="PANTHER" id="PTHR28641:SF1">
    <property type="entry name" value="MALONYL-COA DECARBOXYLASE, MITOCHONDRIAL"/>
    <property type="match status" value="1"/>
</dbReference>
<dbReference type="Proteomes" id="UP001642360">
    <property type="component" value="Unassembled WGS sequence"/>
</dbReference>
<gene>
    <name evidence="2" type="ORF">ILEXP_LOCUS53914</name>
</gene>
<evidence type="ECO:0000259" key="1">
    <source>
        <dbReference type="Pfam" id="PF05292"/>
    </source>
</evidence>
<dbReference type="InterPro" id="IPR038917">
    <property type="entry name" value="Malonyl_CoA_deC"/>
</dbReference>
<dbReference type="Gene3D" id="3.40.630.150">
    <property type="entry name" value="Malonyl-CoA decarboxylase, catalytic domain"/>
    <property type="match status" value="1"/>
</dbReference>
<sequence length="170" mass="19452">MQWLLSKLASAERSGSTFRENLLEPDEERTLLDASVEFTTEKSGMEVMCKLLTSNKYEWTNAARLISVLKTPLLRLCTRYLLQEKKRGKALDSVANFHLQNGAMVGRLNWMADRSEKGLSQSAGIMVNYIYKLENIEENAQSYFSKGHIQASSEVRDNVEVQKQHEENMD</sequence>
<organism evidence="2 3">
    <name type="scientific">Ilex paraguariensis</name>
    <name type="common">yerba mate</name>
    <dbReference type="NCBI Taxonomy" id="185542"/>
    <lineage>
        <taxon>Eukaryota</taxon>
        <taxon>Viridiplantae</taxon>
        <taxon>Streptophyta</taxon>
        <taxon>Embryophyta</taxon>
        <taxon>Tracheophyta</taxon>
        <taxon>Spermatophyta</taxon>
        <taxon>Magnoliopsida</taxon>
        <taxon>eudicotyledons</taxon>
        <taxon>Gunneridae</taxon>
        <taxon>Pentapetalae</taxon>
        <taxon>asterids</taxon>
        <taxon>campanulids</taxon>
        <taxon>Aquifoliales</taxon>
        <taxon>Aquifoliaceae</taxon>
        <taxon>Ilex</taxon>
    </lineage>
</organism>
<dbReference type="InterPro" id="IPR042303">
    <property type="entry name" value="Malonyl_CoA_deC_C_sf"/>
</dbReference>
<dbReference type="AlphaFoldDB" id="A0ABC8URD3"/>
<accession>A0ABC8URD3</accession>
<reference evidence="2 3" key="1">
    <citation type="submission" date="2024-02" db="EMBL/GenBank/DDBJ databases">
        <authorList>
            <person name="Vignale AGUSTIN F."/>
            <person name="Sosa J E."/>
            <person name="Modenutti C."/>
        </authorList>
    </citation>
    <scope>NUCLEOTIDE SEQUENCE [LARGE SCALE GENOMIC DNA]</scope>
</reference>
<comment type="caution">
    <text evidence="2">The sequence shown here is derived from an EMBL/GenBank/DDBJ whole genome shotgun (WGS) entry which is preliminary data.</text>
</comment>
<dbReference type="PANTHER" id="PTHR28641">
    <property type="match status" value="1"/>
</dbReference>
<evidence type="ECO:0000313" key="2">
    <source>
        <dbReference type="EMBL" id="CAK9183628.1"/>
    </source>
</evidence>
<dbReference type="Pfam" id="PF05292">
    <property type="entry name" value="MCD"/>
    <property type="match status" value="1"/>
</dbReference>
<dbReference type="InterPro" id="IPR007956">
    <property type="entry name" value="Malonyl_CoA_deC_C"/>
</dbReference>
<dbReference type="EMBL" id="CAUOFW020008713">
    <property type="protein sequence ID" value="CAK9183628.1"/>
    <property type="molecule type" value="Genomic_DNA"/>
</dbReference>
<protein>
    <recommendedName>
        <fullName evidence="1">Malonyl-CoA decarboxylase C-terminal domain-containing protein</fullName>
    </recommendedName>
</protein>
<proteinExistence type="predicted"/>
<name>A0ABC8URD3_9AQUA</name>
<evidence type="ECO:0000313" key="3">
    <source>
        <dbReference type="Proteomes" id="UP001642360"/>
    </source>
</evidence>